<comment type="caution">
    <text evidence="3">The sequence shown here is derived from an EMBL/GenBank/DDBJ whole genome shotgun (WGS) entry which is preliminary data.</text>
</comment>
<dbReference type="RefSeq" id="WP_035134998.1">
    <property type="nucleotide sequence ID" value="NZ_JPMD01000039.1"/>
</dbReference>
<reference evidence="3 4" key="1">
    <citation type="submission" date="2014-07" db="EMBL/GenBank/DDBJ databases">
        <title>Draft genome of Clostridium sulfidigenes 113A isolated from sediments associated with methane hydrate from Krishna Godavari basin.</title>
        <authorList>
            <person name="Honkalas V.S."/>
            <person name="Dabir A.P."/>
            <person name="Arora P."/>
            <person name="Dhakephalkar P.K."/>
        </authorList>
    </citation>
    <scope>NUCLEOTIDE SEQUENCE [LARGE SCALE GENOMIC DNA]</scope>
    <source>
        <strain evidence="3 4">113A</strain>
    </source>
</reference>
<gene>
    <name evidence="3" type="ORF">IO99_16085</name>
</gene>
<evidence type="ECO:0000313" key="3">
    <source>
        <dbReference type="EMBL" id="KEZ85243.1"/>
    </source>
</evidence>
<dbReference type="AlphaFoldDB" id="A0A084J8F9"/>
<dbReference type="eggNOG" id="ENOG5031RDN">
    <property type="taxonomic scope" value="Bacteria"/>
</dbReference>
<dbReference type="STRING" id="318464.IO99_16085"/>
<keyword evidence="4" id="KW-1185">Reference proteome</keyword>
<sequence>MSNKQNSLKKGNDKIKKNFINTNENTSEQLNIHDNQYSEAQDDIECKKINIIEENNDEFNKKIEQKRKDKPLKIFGLICISFGICFLIFEGVSKIDTSESAKNALKNRVSTAISAGTILLSKDENTQAQDYTITHKSNTNDTKIWVWDYAGEDGDYVQVLVDDAPLGEAFMIKHKPKEIIVPAVGKVQIKGIRDGGGGITYAIRYDINGTSYFNGTPEGELNTYTLIKE</sequence>
<keyword evidence="2" id="KW-0812">Transmembrane</keyword>
<feature type="transmembrane region" description="Helical" evidence="2">
    <location>
        <begin position="71"/>
        <end position="89"/>
    </location>
</feature>
<organism evidence="3 4">
    <name type="scientific">Clostridium sulfidigenes</name>
    <dbReference type="NCBI Taxonomy" id="318464"/>
    <lineage>
        <taxon>Bacteria</taxon>
        <taxon>Bacillati</taxon>
        <taxon>Bacillota</taxon>
        <taxon>Clostridia</taxon>
        <taxon>Eubacteriales</taxon>
        <taxon>Clostridiaceae</taxon>
        <taxon>Clostridium</taxon>
    </lineage>
</organism>
<protein>
    <submittedName>
        <fullName evidence="3">Uncharacterized protein</fullName>
    </submittedName>
</protein>
<evidence type="ECO:0000256" key="1">
    <source>
        <dbReference type="SAM" id="Coils"/>
    </source>
</evidence>
<dbReference type="EMBL" id="JPMD01000039">
    <property type="protein sequence ID" value="KEZ85243.1"/>
    <property type="molecule type" value="Genomic_DNA"/>
</dbReference>
<evidence type="ECO:0000256" key="2">
    <source>
        <dbReference type="SAM" id="Phobius"/>
    </source>
</evidence>
<feature type="coiled-coil region" evidence="1">
    <location>
        <begin position="23"/>
        <end position="69"/>
    </location>
</feature>
<keyword evidence="2" id="KW-1133">Transmembrane helix</keyword>
<keyword evidence="2" id="KW-0472">Membrane</keyword>
<proteinExistence type="predicted"/>
<accession>A0A084J8F9</accession>
<keyword evidence="1" id="KW-0175">Coiled coil</keyword>
<dbReference type="Proteomes" id="UP000028542">
    <property type="component" value="Unassembled WGS sequence"/>
</dbReference>
<evidence type="ECO:0000313" key="4">
    <source>
        <dbReference type="Proteomes" id="UP000028542"/>
    </source>
</evidence>
<name>A0A084J8F9_9CLOT</name>